<keyword evidence="2" id="KW-1185">Reference proteome</keyword>
<dbReference type="Pfam" id="PF23828">
    <property type="entry name" value="DUF7198"/>
    <property type="match status" value="1"/>
</dbReference>
<dbReference type="RefSeq" id="YP_009214460.1">
    <property type="nucleotide sequence ID" value="NC_028962.1"/>
</dbReference>
<dbReference type="EMBL" id="KP027447">
    <property type="protein sequence ID" value="AJA42180.1"/>
    <property type="molecule type" value="Genomic_DNA"/>
</dbReference>
<organism evidence="1 2">
    <name type="scientific">Staphylococcus phage vB_SepM_ phiIPLA-C1C</name>
    <dbReference type="NCBI Taxonomy" id="1572704"/>
    <lineage>
        <taxon>Viruses</taxon>
        <taxon>Duplodnaviria</taxon>
        <taxon>Heunggongvirae</taxon>
        <taxon>Uroviricota</taxon>
        <taxon>Caudoviricetes</taxon>
        <taxon>Herelleviridae</taxon>
        <taxon>Twortvirinae</taxon>
        <taxon>Sepunavirus</taxon>
        <taxon>Sepunavirus IPLAC1C</taxon>
    </lineage>
</organism>
<evidence type="ECO:0000313" key="1">
    <source>
        <dbReference type="EMBL" id="AJA42180.1"/>
    </source>
</evidence>
<reference evidence="1 2" key="1">
    <citation type="journal article" date="2015" name="Appl. Environ. Microbiol.">
        <title>Two Phages, phiIPLA-RODI and phiIPLA-C1C, Lyse Mono- and Dual-Species Staphylococcal Biofilms.</title>
        <authorList>
            <person name="Gutierrez D."/>
            <person name="Vandenheuvel D."/>
            <person name="Martinez B."/>
            <person name="Rodriguez A."/>
            <person name="Lavigne R."/>
            <person name="Garcia P."/>
        </authorList>
    </citation>
    <scope>NUCLEOTIDE SEQUENCE [LARGE SCALE GENOMIC DNA]</scope>
</reference>
<sequence>MEKNTLTLEESITPISGEEKEKALQDFSDLACKLMATLYETLNLFRQDPPNKLDSHMLLFQTRLNDELTGEYHNKMFEIAFNKRLNLDEYTEKIKEDVKKGKALPLGDIVIEDFYMSNVLSGNEVQLGLNFMLRENYEEKQRIKEEEELKLKKEKEKLMEDNK</sequence>
<proteinExistence type="predicted"/>
<evidence type="ECO:0000313" key="2">
    <source>
        <dbReference type="Proteomes" id="UP000032689"/>
    </source>
</evidence>
<name>A0A0D3MW69_9CAUD</name>
<accession>A0A0D3MW69</accession>
<dbReference type="InterPro" id="IPR055622">
    <property type="entry name" value="DUF7198"/>
</dbReference>
<dbReference type="Proteomes" id="UP000032689">
    <property type="component" value="Segment"/>
</dbReference>
<protein>
    <submittedName>
        <fullName evidence="1">Uncharacterized protein</fullName>
    </submittedName>
</protein>
<dbReference type="OrthoDB" id="12580at10239"/>
<dbReference type="KEGG" id="vg:26640877"/>
<dbReference type="GeneID" id="26640877"/>